<dbReference type="GO" id="GO:0015244">
    <property type="term" value="F:fluconazole transmembrane transporter activity"/>
    <property type="evidence" value="ECO:0007669"/>
    <property type="project" value="TreeGrafter"/>
</dbReference>
<keyword evidence="3 6" id="KW-1133">Transmembrane helix</keyword>
<dbReference type="Pfam" id="PF07690">
    <property type="entry name" value="MFS_1"/>
    <property type="match status" value="1"/>
</dbReference>
<dbReference type="SUPFAM" id="SSF103473">
    <property type="entry name" value="MFS general substrate transporter"/>
    <property type="match status" value="1"/>
</dbReference>
<keyword evidence="4 6" id="KW-0472">Membrane</keyword>
<organism evidence="7 8">
    <name type="scientific">Glonium stellatum</name>
    <dbReference type="NCBI Taxonomy" id="574774"/>
    <lineage>
        <taxon>Eukaryota</taxon>
        <taxon>Fungi</taxon>
        <taxon>Dikarya</taxon>
        <taxon>Ascomycota</taxon>
        <taxon>Pezizomycotina</taxon>
        <taxon>Dothideomycetes</taxon>
        <taxon>Pleosporomycetidae</taxon>
        <taxon>Gloniales</taxon>
        <taxon>Gloniaceae</taxon>
        <taxon>Glonium</taxon>
    </lineage>
</organism>
<keyword evidence="2 6" id="KW-0812">Transmembrane</keyword>
<feature type="transmembrane region" description="Helical" evidence="6">
    <location>
        <begin position="189"/>
        <end position="210"/>
    </location>
</feature>
<dbReference type="PANTHER" id="PTHR23502:SF23">
    <property type="entry name" value="FLUCONAZOLE RESISTANCE PROTEIN 1"/>
    <property type="match status" value="1"/>
</dbReference>
<dbReference type="InterPro" id="IPR036259">
    <property type="entry name" value="MFS_trans_sf"/>
</dbReference>
<accession>A0A8E2FAQ0</accession>
<evidence type="ECO:0000313" key="7">
    <source>
        <dbReference type="EMBL" id="OCL13018.1"/>
    </source>
</evidence>
<dbReference type="CDD" id="cd17323">
    <property type="entry name" value="MFS_Tpo1_MDR_like"/>
    <property type="match status" value="1"/>
</dbReference>
<keyword evidence="8" id="KW-1185">Reference proteome</keyword>
<dbReference type="AlphaFoldDB" id="A0A8E2FAQ0"/>
<dbReference type="GO" id="GO:0005886">
    <property type="term" value="C:plasma membrane"/>
    <property type="evidence" value="ECO:0007669"/>
    <property type="project" value="TreeGrafter"/>
</dbReference>
<name>A0A8E2FAQ0_9PEZI</name>
<evidence type="ECO:0000313" key="8">
    <source>
        <dbReference type="Proteomes" id="UP000250140"/>
    </source>
</evidence>
<feature type="transmembrane region" description="Helical" evidence="6">
    <location>
        <begin position="389"/>
        <end position="408"/>
    </location>
</feature>
<protein>
    <submittedName>
        <fullName evidence="7">Putative caffeine resistance protein 5</fullName>
    </submittedName>
</protein>
<dbReference type="GO" id="GO:1990961">
    <property type="term" value="P:xenobiotic detoxification by transmembrane export across the plasma membrane"/>
    <property type="evidence" value="ECO:0007669"/>
    <property type="project" value="TreeGrafter"/>
</dbReference>
<feature type="transmembrane region" description="Helical" evidence="6">
    <location>
        <begin position="222"/>
        <end position="240"/>
    </location>
</feature>
<dbReference type="InterPro" id="IPR011701">
    <property type="entry name" value="MFS"/>
</dbReference>
<feature type="compositionally biased region" description="Polar residues" evidence="5">
    <location>
        <begin position="35"/>
        <end position="44"/>
    </location>
</feature>
<dbReference type="Proteomes" id="UP000250140">
    <property type="component" value="Unassembled WGS sequence"/>
</dbReference>
<evidence type="ECO:0000256" key="1">
    <source>
        <dbReference type="ARBA" id="ARBA00004141"/>
    </source>
</evidence>
<reference evidence="7 8" key="1">
    <citation type="journal article" date="2016" name="Nat. Commun.">
        <title>Ectomycorrhizal ecology is imprinted in the genome of the dominant symbiotic fungus Cenococcum geophilum.</title>
        <authorList>
            <consortium name="DOE Joint Genome Institute"/>
            <person name="Peter M."/>
            <person name="Kohler A."/>
            <person name="Ohm R.A."/>
            <person name="Kuo A."/>
            <person name="Krutzmann J."/>
            <person name="Morin E."/>
            <person name="Arend M."/>
            <person name="Barry K.W."/>
            <person name="Binder M."/>
            <person name="Choi C."/>
            <person name="Clum A."/>
            <person name="Copeland A."/>
            <person name="Grisel N."/>
            <person name="Haridas S."/>
            <person name="Kipfer T."/>
            <person name="LaButti K."/>
            <person name="Lindquist E."/>
            <person name="Lipzen A."/>
            <person name="Maire R."/>
            <person name="Meier B."/>
            <person name="Mihaltcheva S."/>
            <person name="Molinier V."/>
            <person name="Murat C."/>
            <person name="Poggeler S."/>
            <person name="Quandt C.A."/>
            <person name="Sperisen C."/>
            <person name="Tritt A."/>
            <person name="Tisserant E."/>
            <person name="Crous P.W."/>
            <person name="Henrissat B."/>
            <person name="Nehls U."/>
            <person name="Egli S."/>
            <person name="Spatafora J.W."/>
            <person name="Grigoriev I.V."/>
            <person name="Martin F.M."/>
        </authorList>
    </citation>
    <scope>NUCLEOTIDE SEQUENCE [LARGE SCALE GENOMIC DNA]</scope>
    <source>
        <strain evidence="7 8">CBS 207.34</strain>
    </source>
</reference>
<feature type="transmembrane region" description="Helical" evidence="6">
    <location>
        <begin position="316"/>
        <end position="341"/>
    </location>
</feature>
<dbReference type="OrthoDB" id="3357846at2759"/>
<feature type="transmembrane region" description="Helical" evidence="6">
    <location>
        <begin position="527"/>
        <end position="550"/>
    </location>
</feature>
<dbReference type="EMBL" id="KV748797">
    <property type="protein sequence ID" value="OCL13018.1"/>
    <property type="molecule type" value="Genomic_DNA"/>
</dbReference>
<evidence type="ECO:0000256" key="2">
    <source>
        <dbReference type="ARBA" id="ARBA00022692"/>
    </source>
</evidence>
<evidence type="ECO:0000256" key="5">
    <source>
        <dbReference type="SAM" id="MobiDB-lite"/>
    </source>
</evidence>
<sequence length="595" mass="65900">MADLIREAPFGQLVRLISGNRLFQYPEEKPDFQCPSKTNESSGIGETPQEPAVEPPAEPVIEKVESNIEKLDSNASDNSSAPDIERTATLSLQRTQTLPYTPERFAIEQTLAIEKTKSRPIIPTTTADGVTLVDWYTTDDSANPQNWSPKKKFFIAFLIDLYTFVVYCGSSIYVSSEVLVMIRFGVGDFKAALGLALYVLGYGIGPLIWAPMSEIPTFGRNVPYIVTFALYVILCVPTALVDNLGGLVFLRFLQGFFGSPCLANGGASMGDMYSLLYLPYPVAMWVSAAFAAPALGPLLSGFAVVAENWRWALWEILWMAGPVFLLFFFFLPETLASNILLRRAARLRKISGNPKIRSQTEIDRAGINFRTIVIEAVVKPIEICIKDPAVLFVNVYTALTYGIYYSFFEVFPLVYGPIYGFNIGQTGVVFVCIVVGCIIALSIYFSYLNWLLIPDILKNGLQAQEWRLRPGLIACFGPPIGLFLFGWTARTSIHWIVGVIGITIYAISVFILLQCIFVYVPMSYPQYAASLFAGNDFCRSLFAFGAVLFSRPMYLDLGIGKGVSLLGGLSVMGIIGMWLLYIYGARLRARSKFAI</sequence>
<feature type="transmembrane region" description="Helical" evidence="6">
    <location>
        <begin position="495"/>
        <end position="520"/>
    </location>
</feature>
<dbReference type="Gene3D" id="1.20.1250.20">
    <property type="entry name" value="MFS general substrate transporter like domains"/>
    <property type="match status" value="1"/>
</dbReference>
<proteinExistence type="predicted"/>
<evidence type="ECO:0000256" key="6">
    <source>
        <dbReference type="SAM" id="Phobius"/>
    </source>
</evidence>
<feature type="transmembrane region" description="Helical" evidence="6">
    <location>
        <begin position="153"/>
        <end position="174"/>
    </location>
</feature>
<feature type="transmembrane region" description="Helical" evidence="6">
    <location>
        <begin position="275"/>
        <end position="296"/>
    </location>
</feature>
<evidence type="ECO:0000256" key="3">
    <source>
        <dbReference type="ARBA" id="ARBA00022989"/>
    </source>
</evidence>
<feature type="region of interest" description="Disordered" evidence="5">
    <location>
        <begin position="27"/>
        <end position="57"/>
    </location>
</feature>
<feature type="transmembrane region" description="Helical" evidence="6">
    <location>
        <begin position="562"/>
        <end position="583"/>
    </location>
</feature>
<evidence type="ECO:0000256" key="4">
    <source>
        <dbReference type="ARBA" id="ARBA00023136"/>
    </source>
</evidence>
<feature type="transmembrane region" description="Helical" evidence="6">
    <location>
        <begin position="428"/>
        <end position="450"/>
    </location>
</feature>
<gene>
    <name evidence="7" type="ORF">AOQ84DRAFT_333287</name>
</gene>
<feature type="transmembrane region" description="Helical" evidence="6">
    <location>
        <begin position="471"/>
        <end position="489"/>
    </location>
</feature>
<comment type="subcellular location">
    <subcellularLocation>
        <location evidence="1">Membrane</location>
        <topology evidence="1">Multi-pass membrane protein</topology>
    </subcellularLocation>
</comment>
<dbReference type="PANTHER" id="PTHR23502">
    <property type="entry name" value="MAJOR FACILITATOR SUPERFAMILY"/>
    <property type="match status" value="1"/>
</dbReference>